<dbReference type="Proteomes" id="UP000265100">
    <property type="component" value="Chromosome 10"/>
</dbReference>
<organism evidence="2 3">
    <name type="scientific">Astatotilapia calliptera</name>
    <name type="common">Eastern happy</name>
    <name type="synonym">Chromis callipterus</name>
    <dbReference type="NCBI Taxonomy" id="8154"/>
    <lineage>
        <taxon>Eukaryota</taxon>
        <taxon>Metazoa</taxon>
        <taxon>Chordata</taxon>
        <taxon>Craniata</taxon>
        <taxon>Vertebrata</taxon>
        <taxon>Euteleostomi</taxon>
        <taxon>Actinopterygii</taxon>
        <taxon>Neopterygii</taxon>
        <taxon>Teleostei</taxon>
        <taxon>Neoteleostei</taxon>
        <taxon>Acanthomorphata</taxon>
        <taxon>Ovalentaria</taxon>
        <taxon>Cichlomorphae</taxon>
        <taxon>Cichliformes</taxon>
        <taxon>Cichlidae</taxon>
        <taxon>African cichlids</taxon>
        <taxon>Pseudocrenilabrinae</taxon>
        <taxon>Haplochromini</taxon>
        <taxon>Astatotilapia</taxon>
    </lineage>
</organism>
<sequence>METNSKRIKQEEEEAEEGSSRHPWLSVSPGQETFRDCPVKKEGHQSGISGPTTPRNKTSLASVEKGNNGMFQGCGVGGYLKEEPDHFARTSPTQGDDIPAVCFTIQPTEEGAPWKKGGLTTAFTRRQARLFQPPSAGKQRSSLTALRKSSVVHSH</sequence>
<evidence type="ECO:0000313" key="2">
    <source>
        <dbReference type="Ensembl" id="ENSACLP00000064959.1"/>
    </source>
</evidence>
<feature type="compositionally biased region" description="Polar residues" evidence="1">
    <location>
        <begin position="46"/>
        <end position="61"/>
    </location>
</feature>
<evidence type="ECO:0000313" key="3">
    <source>
        <dbReference type="Proteomes" id="UP000265100"/>
    </source>
</evidence>
<accession>A0AAX7U6N8</accession>
<protein>
    <submittedName>
        <fullName evidence="2">Uncharacterized protein</fullName>
    </submittedName>
</protein>
<feature type="compositionally biased region" description="Basic and acidic residues" evidence="1">
    <location>
        <begin position="33"/>
        <end position="44"/>
    </location>
</feature>
<proteinExistence type="predicted"/>
<feature type="region of interest" description="Disordered" evidence="1">
    <location>
        <begin position="1"/>
        <end position="68"/>
    </location>
</feature>
<reference evidence="2" key="4">
    <citation type="submission" date="2025-09" db="UniProtKB">
        <authorList>
            <consortium name="Ensembl"/>
        </authorList>
    </citation>
    <scope>IDENTIFICATION</scope>
</reference>
<keyword evidence="3" id="KW-1185">Reference proteome</keyword>
<evidence type="ECO:0000256" key="1">
    <source>
        <dbReference type="SAM" id="MobiDB-lite"/>
    </source>
</evidence>
<reference evidence="2 3" key="1">
    <citation type="submission" date="2018-05" db="EMBL/GenBank/DDBJ databases">
        <authorList>
            <person name="Datahose"/>
        </authorList>
    </citation>
    <scope>NUCLEOTIDE SEQUENCE</scope>
</reference>
<dbReference type="Ensembl" id="ENSACLT00000080466.1">
    <property type="protein sequence ID" value="ENSACLP00000064959.1"/>
    <property type="gene ID" value="ENSACLG00000007689.2"/>
</dbReference>
<name>A0AAX7U6N8_ASTCA</name>
<dbReference type="GeneTree" id="ENSGT00940000161042"/>
<reference evidence="2" key="3">
    <citation type="submission" date="2025-08" db="UniProtKB">
        <authorList>
            <consortium name="Ensembl"/>
        </authorList>
    </citation>
    <scope>IDENTIFICATION</scope>
</reference>
<feature type="region of interest" description="Disordered" evidence="1">
    <location>
        <begin position="130"/>
        <end position="155"/>
    </location>
</feature>
<feature type="compositionally biased region" description="Basic and acidic residues" evidence="1">
    <location>
        <begin position="1"/>
        <end position="10"/>
    </location>
</feature>
<dbReference type="AlphaFoldDB" id="A0AAX7U6N8"/>
<reference evidence="3" key="2">
    <citation type="submission" date="2023-03" db="EMBL/GenBank/DDBJ databases">
        <authorList>
            <consortium name="Wellcome Sanger Institute Data Sharing"/>
        </authorList>
    </citation>
    <scope>NUCLEOTIDE SEQUENCE [LARGE SCALE GENOMIC DNA]</scope>
</reference>